<dbReference type="EMBL" id="DRTB01000058">
    <property type="protein sequence ID" value="HHE04597.1"/>
    <property type="molecule type" value="Genomic_DNA"/>
</dbReference>
<proteinExistence type="inferred from homology"/>
<gene>
    <name evidence="2" type="ORF">ENL19_00880</name>
</gene>
<dbReference type="NCBIfam" id="NF003315">
    <property type="entry name" value="PRK04323.1"/>
    <property type="match status" value="1"/>
</dbReference>
<dbReference type="PANTHER" id="PTHR38449:SF1">
    <property type="entry name" value="REGULATORY PROTEIN SSL2874-RELATED"/>
    <property type="match status" value="1"/>
</dbReference>
<comment type="similarity">
    <text evidence="1">Belongs to the RemA family.</text>
</comment>
<reference evidence="2" key="1">
    <citation type="journal article" date="2020" name="mSystems">
        <title>Genome- and Community-Level Interaction Insights into Carbon Utilization and Element Cycling Functions of Hydrothermarchaeota in Hydrothermal Sediment.</title>
        <authorList>
            <person name="Zhou Z."/>
            <person name="Liu Y."/>
            <person name="Xu W."/>
            <person name="Pan J."/>
            <person name="Luo Z.H."/>
            <person name="Li M."/>
        </authorList>
    </citation>
    <scope>NUCLEOTIDE SEQUENCE [LARGE SCALE GENOMIC DNA]</scope>
    <source>
        <strain evidence="2">HyVt-74</strain>
    </source>
</reference>
<dbReference type="Proteomes" id="UP000886110">
    <property type="component" value="Unassembled WGS sequence"/>
</dbReference>
<evidence type="ECO:0000313" key="2">
    <source>
        <dbReference type="EMBL" id="HHE04597.1"/>
    </source>
</evidence>
<name>A0A7C5DBM9_UNCW3</name>
<dbReference type="Pfam" id="PF04025">
    <property type="entry name" value="RemA-like"/>
    <property type="match status" value="1"/>
</dbReference>
<dbReference type="PANTHER" id="PTHR38449">
    <property type="entry name" value="REGULATORY PROTEIN TM_1690-RELATED"/>
    <property type="match status" value="1"/>
</dbReference>
<dbReference type="InterPro" id="IPR007169">
    <property type="entry name" value="RemA-like"/>
</dbReference>
<protein>
    <recommendedName>
        <fullName evidence="1">Putative regulatory protein ENL19_00880</fullName>
    </recommendedName>
</protein>
<evidence type="ECO:0000256" key="1">
    <source>
        <dbReference type="HAMAP-Rule" id="MF_01503"/>
    </source>
</evidence>
<dbReference type="HAMAP" id="MF_01503">
    <property type="entry name" value="RemA"/>
    <property type="match status" value="1"/>
</dbReference>
<accession>A0A7C5DBM9</accession>
<organism evidence="2">
    <name type="scientific">candidate division WOR-3 bacterium</name>
    <dbReference type="NCBI Taxonomy" id="2052148"/>
    <lineage>
        <taxon>Bacteria</taxon>
        <taxon>Bacteria division WOR-3</taxon>
    </lineage>
</organism>
<sequence>MNKMIHIGFGNAVMRDRIVAVLSVDSLPVKRLKEAAKEKGMLIDATMGRQEKSVIVTDSGHIVISALAPTTIIMRIEEDIPDE</sequence>
<dbReference type="AlphaFoldDB" id="A0A7C5DBM9"/>
<comment type="caution">
    <text evidence="2">The sequence shown here is derived from an EMBL/GenBank/DDBJ whole genome shotgun (WGS) entry which is preliminary data.</text>
</comment>